<gene>
    <name evidence="1" type="ORF">AVEN_179816_1</name>
</gene>
<name>A0A4Y2FDV4_ARAVE</name>
<reference evidence="1 2" key="1">
    <citation type="journal article" date="2019" name="Sci. Rep.">
        <title>Orb-weaving spider Araneus ventricosus genome elucidates the spidroin gene catalogue.</title>
        <authorList>
            <person name="Kono N."/>
            <person name="Nakamura H."/>
            <person name="Ohtoshi R."/>
            <person name="Moran D.A.P."/>
            <person name="Shinohara A."/>
            <person name="Yoshida Y."/>
            <person name="Fujiwara M."/>
            <person name="Mori M."/>
            <person name="Tomita M."/>
            <person name="Arakawa K."/>
        </authorList>
    </citation>
    <scope>NUCLEOTIDE SEQUENCE [LARGE SCALE GENOMIC DNA]</scope>
</reference>
<dbReference type="AlphaFoldDB" id="A0A4Y2FDV4"/>
<dbReference type="Proteomes" id="UP000499080">
    <property type="component" value="Unassembled WGS sequence"/>
</dbReference>
<evidence type="ECO:0000313" key="1">
    <source>
        <dbReference type="EMBL" id="GBM37734.1"/>
    </source>
</evidence>
<dbReference type="OrthoDB" id="6437659at2759"/>
<organism evidence="1 2">
    <name type="scientific">Araneus ventricosus</name>
    <name type="common">Orbweaver spider</name>
    <name type="synonym">Epeira ventricosa</name>
    <dbReference type="NCBI Taxonomy" id="182803"/>
    <lineage>
        <taxon>Eukaryota</taxon>
        <taxon>Metazoa</taxon>
        <taxon>Ecdysozoa</taxon>
        <taxon>Arthropoda</taxon>
        <taxon>Chelicerata</taxon>
        <taxon>Arachnida</taxon>
        <taxon>Araneae</taxon>
        <taxon>Araneomorphae</taxon>
        <taxon>Entelegynae</taxon>
        <taxon>Araneoidea</taxon>
        <taxon>Araneidae</taxon>
        <taxon>Araneus</taxon>
    </lineage>
</organism>
<dbReference type="EMBL" id="BGPR01000849">
    <property type="protein sequence ID" value="GBM37734.1"/>
    <property type="molecule type" value="Genomic_DNA"/>
</dbReference>
<evidence type="ECO:0000313" key="2">
    <source>
        <dbReference type="Proteomes" id="UP000499080"/>
    </source>
</evidence>
<accession>A0A4Y2FDV4</accession>
<sequence>MPDLSNRVSLFAPQVNINRASFNSKINQFIRGYGAFLTFLYRFGLCSHDRCVCGDEGDPNHYATDRPVTKPFHFMKSNAENILDVVLKQKDQNKRSLLNIVKILHERRHDIIIDQERLFSLPPAF</sequence>
<protein>
    <submittedName>
        <fullName evidence="1">Uncharacterized protein</fullName>
    </submittedName>
</protein>
<keyword evidence="2" id="KW-1185">Reference proteome</keyword>
<proteinExistence type="predicted"/>
<comment type="caution">
    <text evidence="1">The sequence shown here is derived from an EMBL/GenBank/DDBJ whole genome shotgun (WGS) entry which is preliminary data.</text>
</comment>